<dbReference type="PANTHER" id="PTHR30487:SF0">
    <property type="entry name" value="PREPILIN LEADER PEPTIDASE_N-METHYLTRANSFERASE-RELATED"/>
    <property type="match status" value="1"/>
</dbReference>
<feature type="transmembrane region" description="Helical" evidence="7">
    <location>
        <begin position="95"/>
        <end position="116"/>
    </location>
</feature>
<evidence type="ECO:0000256" key="3">
    <source>
        <dbReference type="ARBA" id="ARBA00022475"/>
    </source>
</evidence>
<name>A0A1E5KXB2_9ENTE</name>
<dbReference type="Pfam" id="PF01478">
    <property type="entry name" value="Peptidase_A24"/>
    <property type="match status" value="1"/>
</dbReference>
<dbReference type="EMBL" id="MIEK01000021">
    <property type="protein sequence ID" value="OEH82510.1"/>
    <property type="molecule type" value="Genomic_DNA"/>
</dbReference>
<feature type="transmembrane region" description="Helical" evidence="7">
    <location>
        <begin position="183"/>
        <end position="201"/>
    </location>
</feature>
<comment type="caution">
    <text evidence="10">The sequence shown here is derived from an EMBL/GenBank/DDBJ whole genome shotgun (WGS) entry which is preliminary data.</text>
</comment>
<dbReference type="GO" id="GO:0004190">
    <property type="term" value="F:aspartic-type endopeptidase activity"/>
    <property type="evidence" value="ECO:0007669"/>
    <property type="project" value="InterPro"/>
</dbReference>
<feature type="domain" description="Prepilin type IV endopeptidase peptidase" evidence="8">
    <location>
        <begin position="99"/>
        <end position="200"/>
    </location>
</feature>
<dbReference type="GO" id="GO:0005886">
    <property type="term" value="C:plasma membrane"/>
    <property type="evidence" value="ECO:0007669"/>
    <property type="project" value="UniProtKB-SubCell"/>
</dbReference>
<feature type="transmembrane region" description="Helical" evidence="7">
    <location>
        <begin position="210"/>
        <end position="228"/>
    </location>
</feature>
<evidence type="ECO:0000256" key="6">
    <source>
        <dbReference type="ARBA" id="ARBA00023136"/>
    </source>
</evidence>
<gene>
    <name evidence="10" type="ORF">BCR26_13125</name>
</gene>
<feature type="transmembrane region" description="Helical" evidence="7">
    <location>
        <begin position="43"/>
        <end position="59"/>
    </location>
</feature>
<dbReference type="InterPro" id="IPR000045">
    <property type="entry name" value="Prepilin_IV_endopep_pep"/>
</dbReference>
<evidence type="ECO:0000259" key="8">
    <source>
        <dbReference type="Pfam" id="PF01478"/>
    </source>
</evidence>
<reference evidence="10 11" key="1">
    <citation type="submission" date="2016-09" db="EMBL/GenBank/DDBJ databases">
        <authorList>
            <person name="Capua I."/>
            <person name="De Benedictis P."/>
            <person name="Joannis T."/>
            <person name="Lombin L.H."/>
            <person name="Cattoli G."/>
        </authorList>
    </citation>
    <scope>NUCLEOTIDE SEQUENCE [LARGE SCALE GENOMIC DNA]</scope>
    <source>
        <strain evidence="10 11">LMG 25899</strain>
    </source>
</reference>
<dbReference type="InterPro" id="IPR010627">
    <property type="entry name" value="Prepilin_pept_A24_N"/>
</dbReference>
<dbReference type="PANTHER" id="PTHR30487">
    <property type="entry name" value="TYPE 4 PREPILIN-LIKE PROTEINS LEADER PEPTIDE-PROCESSING ENZYME"/>
    <property type="match status" value="1"/>
</dbReference>
<evidence type="ECO:0000256" key="2">
    <source>
        <dbReference type="ARBA" id="ARBA00005801"/>
    </source>
</evidence>
<evidence type="ECO:0000259" key="9">
    <source>
        <dbReference type="Pfam" id="PF06750"/>
    </source>
</evidence>
<evidence type="ECO:0000256" key="1">
    <source>
        <dbReference type="ARBA" id="ARBA00004651"/>
    </source>
</evidence>
<evidence type="ECO:0000256" key="4">
    <source>
        <dbReference type="ARBA" id="ARBA00022692"/>
    </source>
</evidence>
<protein>
    <submittedName>
        <fullName evidence="10">Uncharacterized protein</fullName>
    </submittedName>
</protein>
<dbReference type="RefSeq" id="WP_069698507.1">
    <property type="nucleotide sequence ID" value="NZ_JAGGMA010000028.1"/>
</dbReference>
<feature type="transmembrane region" description="Helical" evidence="7">
    <location>
        <begin position="6"/>
        <end position="23"/>
    </location>
</feature>
<accession>A0A1E5KXB2</accession>
<keyword evidence="3" id="KW-1003">Cell membrane</keyword>
<dbReference type="GO" id="GO:0006465">
    <property type="term" value="P:signal peptide processing"/>
    <property type="evidence" value="ECO:0007669"/>
    <property type="project" value="TreeGrafter"/>
</dbReference>
<dbReference type="OrthoDB" id="9789291at2"/>
<sequence length="229" mass="26422">MYFVYFISGCIWGSFLCLAAERVPKRQSIIQPRSHCIFCKKKLGFLELIPLFSIILLRFRCLHCQTKLPIIYFGSELVSGLLFTAVLPKELSLQTFYQLVLFLMMFLLSLTDIYYLQVEPKFFYPLFSILCLIHFYLGKPFYLLPAFLVFITLILFNNILRDSIGGGDILLISALSLLLESELILRLLLFASSSGLLYLLFSTFVLKKKILPLPFVPFLGLGLFFVLFF</sequence>
<feature type="domain" description="Prepilin peptidase A24 N-terminal" evidence="9">
    <location>
        <begin position="7"/>
        <end position="86"/>
    </location>
</feature>
<evidence type="ECO:0000313" key="10">
    <source>
        <dbReference type="EMBL" id="OEH82510.1"/>
    </source>
</evidence>
<dbReference type="STRING" id="762845.BCR26_13125"/>
<keyword evidence="5 7" id="KW-1133">Transmembrane helix</keyword>
<evidence type="ECO:0000256" key="7">
    <source>
        <dbReference type="SAM" id="Phobius"/>
    </source>
</evidence>
<dbReference type="InterPro" id="IPR050882">
    <property type="entry name" value="Prepilin_peptidase/N-MTase"/>
</dbReference>
<feature type="transmembrane region" description="Helical" evidence="7">
    <location>
        <begin position="142"/>
        <end position="160"/>
    </location>
</feature>
<organism evidence="10 11">
    <name type="scientific">Enterococcus rivorum</name>
    <dbReference type="NCBI Taxonomy" id="762845"/>
    <lineage>
        <taxon>Bacteria</taxon>
        <taxon>Bacillati</taxon>
        <taxon>Bacillota</taxon>
        <taxon>Bacilli</taxon>
        <taxon>Lactobacillales</taxon>
        <taxon>Enterococcaceae</taxon>
        <taxon>Enterococcus</taxon>
    </lineage>
</organism>
<dbReference type="Proteomes" id="UP000095256">
    <property type="component" value="Unassembled WGS sequence"/>
</dbReference>
<keyword evidence="4 7" id="KW-0812">Transmembrane</keyword>
<dbReference type="Gene3D" id="1.20.120.1220">
    <property type="match status" value="1"/>
</dbReference>
<evidence type="ECO:0000313" key="11">
    <source>
        <dbReference type="Proteomes" id="UP000095256"/>
    </source>
</evidence>
<keyword evidence="6 7" id="KW-0472">Membrane</keyword>
<evidence type="ECO:0000256" key="5">
    <source>
        <dbReference type="ARBA" id="ARBA00022989"/>
    </source>
</evidence>
<dbReference type="AlphaFoldDB" id="A0A1E5KXB2"/>
<proteinExistence type="inferred from homology"/>
<feature type="transmembrane region" description="Helical" evidence="7">
    <location>
        <begin position="71"/>
        <end position="88"/>
    </location>
</feature>
<keyword evidence="11" id="KW-1185">Reference proteome</keyword>
<comment type="subcellular location">
    <subcellularLocation>
        <location evidence="1">Cell membrane</location>
        <topology evidence="1">Multi-pass membrane protein</topology>
    </subcellularLocation>
</comment>
<comment type="similarity">
    <text evidence="2">Belongs to the peptidase A24 family.</text>
</comment>
<dbReference type="Pfam" id="PF06750">
    <property type="entry name" value="A24_N_bact"/>
    <property type="match status" value="1"/>
</dbReference>